<evidence type="ECO:0000256" key="1">
    <source>
        <dbReference type="SAM" id="MobiDB-lite"/>
    </source>
</evidence>
<organism evidence="2">
    <name type="scientific">uncultured Caudovirales phage</name>
    <dbReference type="NCBI Taxonomy" id="2100421"/>
    <lineage>
        <taxon>Viruses</taxon>
        <taxon>Duplodnaviria</taxon>
        <taxon>Heunggongvirae</taxon>
        <taxon>Uroviricota</taxon>
        <taxon>Caudoviricetes</taxon>
        <taxon>Peduoviridae</taxon>
        <taxon>Maltschvirus</taxon>
        <taxon>Maltschvirus maltsch</taxon>
    </lineage>
</organism>
<proteinExistence type="predicted"/>
<gene>
    <name evidence="2" type="ORF">UFOVP227_21</name>
</gene>
<reference evidence="2" key="1">
    <citation type="submission" date="2020-05" db="EMBL/GenBank/DDBJ databases">
        <authorList>
            <person name="Chiriac C."/>
            <person name="Salcher M."/>
            <person name="Ghai R."/>
            <person name="Kavagutti S V."/>
        </authorList>
    </citation>
    <scope>NUCLEOTIDE SEQUENCE</scope>
</reference>
<name>A0A6J7WSE8_9CAUD</name>
<feature type="compositionally biased region" description="Polar residues" evidence="1">
    <location>
        <begin position="146"/>
        <end position="155"/>
    </location>
</feature>
<sequence length="155" mass="17012">MGGAGLFGYRLGNDKGPVQIEGLKEVQYELTRLGVDAKNDMKPAHKKAAEIVAKEASLKAPVRTGQLQSTIRAFGRQRAGVVRVGTKQIPYAGPIIFGWPKRRIKPNPFIYDAADARRTEIAYAYSERMGELIRKHGLQPGAPPTRLSSVARSIK</sequence>
<protein>
    <submittedName>
        <fullName evidence="2">Bacteriophage HK97-gp10, putative tail-component</fullName>
    </submittedName>
</protein>
<evidence type="ECO:0000313" key="2">
    <source>
        <dbReference type="EMBL" id="CAB5219024.1"/>
    </source>
</evidence>
<feature type="region of interest" description="Disordered" evidence="1">
    <location>
        <begin position="136"/>
        <end position="155"/>
    </location>
</feature>
<dbReference type="EMBL" id="LR798274">
    <property type="protein sequence ID" value="CAB5219024.1"/>
    <property type="molecule type" value="Genomic_DNA"/>
</dbReference>
<accession>A0A6J7WSE8</accession>
<dbReference type="InterPro" id="IPR010064">
    <property type="entry name" value="HK97-gp10_tail"/>
</dbReference>
<dbReference type="Pfam" id="PF04883">
    <property type="entry name" value="HK97-gp10_like"/>
    <property type="match status" value="1"/>
</dbReference>